<evidence type="ECO:0000313" key="6">
    <source>
        <dbReference type="Proteomes" id="UP000550787"/>
    </source>
</evidence>
<feature type="transmembrane region" description="Helical" evidence="3">
    <location>
        <begin position="6"/>
        <end position="26"/>
    </location>
</feature>
<dbReference type="Proteomes" id="UP000550787">
    <property type="component" value="Unassembled WGS sequence"/>
</dbReference>
<dbReference type="RefSeq" id="WP_012225168.1">
    <property type="nucleotide sequence ID" value="NZ_JABEQG010000009.1"/>
</dbReference>
<sequence>MLTQIQMIIEIILSFFLLLGIIYSLYFSRVLSNLKRDRESLLGLVEKLQSSVKSAEEGVEKLRIAGEVSGRPLSRMIEQAKMASTELDTMVSKADSMADRLQGLATKIPSQERRLEDLLEKTEETRLELVQEARNLRYPDCSPELTSSPHTPEAEDAGSDQDASDKPDSIVASPADATVVDLEEDTPAEDKSPEDKPTGNKPTGSKSAGNEPAGNKPTPGRRREGRQNRSRSGNSA</sequence>
<reference evidence="5 6" key="1">
    <citation type="submission" date="2020-04" db="EMBL/GenBank/DDBJ databases">
        <title>Description of novel Gluconacetobacter.</title>
        <authorList>
            <person name="Sombolestani A."/>
        </authorList>
    </citation>
    <scope>NUCLEOTIDE SEQUENCE [LARGE SCALE GENOMIC DNA]</scope>
    <source>
        <strain evidence="5 6">LMG 7603</strain>
    </source>
</reference>
<evidence type="ECO:0000259" key="4">
    <source>
        <dbReference type="Pfam" id="PF20072"/>
    </source>
</evidence>
<gene>
    <name evidence="5" type="ORF">HLH33_06930</name>
</gene>
<accession>A0A7W4FE50</accession>
<dbReference type="InterPro" id="IPR045531">
    <property type="entry name" value="DUF6468"/>
</dbReference>
<name>A0A7W4FE50_GLUDI</name>
<feature type="compositionally biased region" description="Basic and acidic residues" evidence="2">
    <location>
        <begin position="188"/>
        <end position="198"/>
    </location>
</feature>
<evidence type="ECO:0000256" key="2">
    <source>
        <dbReference type="SAM" id="MobiDB-lite"/>
    </source>
</evidence>
<feature type="domain" description="DUF6468" evidence="4">
    <location>
        <begin position="34"/>
        <end position="106"/>
    </location>
</feature>
<dbReference type="SUPFAM" id="SSF90257">
    <property type="entry name" value="Myosin rod fragments"/>
    <property type="match status" value="1"/>
</dbReference>
<evidence type="ECO:0000313" key="5">
    <source>
        <dbReference type="EMBL" id="MBB2156043.1"/>
    </source>
</evidence>
<protein>
    <recommendedName>
        <fullName evidence="4">DUF6468 domain-containing protein</fullName>
    </recommendedName>
</protein>
<dbReference type="AlphaFoldDB" id="A0A7W4FE50"/>
<organism evidence="5 6">
    <name type="scientific">Gluconacetobacter diazotrophicus</name>
    <name type="common">Acetobacter diazotrophicus</name>
    <dbReference type="NCBI Taxonomy" id="33996"/>
    <lineage>
        <taxon>Bacteria</taxon>
        <taxon>Pseudomonadati</taxon>
        <taxon>Pseudomonadota</taxon>
        <taxon>Alphaproteobacteria</taxon>
        <taxon>Acetobacterales</taxon>
        <taxon>Acetobacteraceae</taxon>
        <taxon>Gluconacetobacter</taxon>
    </lineage>
</organism>
<dbReference type="Pfam" id="PF20072">
    <property type="entry name" value="DUF6468"/>
    <property type="match status" value="1"/>
</dbReference>
<comment type="caution">
    <text evidence="5">The sequence shown here is derived from an EMBL/GenBank/DDBJ whole genome shotgun (WGS) entry which is preliminary data.</text>
</comment>
<feature type="coiled-coil region" evidence="1">
    <location>
        <begin position="31"/>
        <end position="65"/>
    </location>
</feature>
<evidence type="ECO:0000256" key="1">
    <source>
        <dbReference type="SAM" id="Coils"/>
    </source>
</evidence>
<keyword evidence="1" id="KW-0175">Coiled coil</keyword>
<keyword evidence="3" id="KW-0812">Transmembrane</keyword>
<proteinExistence type="predicted"/>
<keyword evidence="3" id="KW-0472">Membrane</keyword>
<feature type="region of interest" description="Disordered" evidence="2">
    <location>
        <begin position="134"/>
        <end position="236"/>
    </location>
</feature>
<evidence type="ECO:0000256" key="3">
    <source>
        <dbReference type="SAM" id="Phobius"/>
    </source>
</evidence>
<keyword evidence="3" id="KW-1133">Transmembrane helix</keyword>
<dbReference type="EMBL" id="JABEQG010000009">
    <property type="protein sequence ID" value="MBB2156043.1"/>
    <property type="molecule type" value="Genomic_DNA"/>
</dbReference>